<dbReference type="Proteomes" id="UP000770661">
    <property type="component" value="Unassembled WGS sequence"/>
</dbReference>
<organism evidence="1 2">
    <name type="scientific">Chionoecetes opilio</name>
    <name type="common">Atlantic snow crab</name>
    <name type="synonym">Cancer opilio</name>
    <dbReference type="NCBI Taxonomy" id="41210"/>
    <lineage>
        <taxon>Eukaryota</taxon>
        <taxon>Metazoa</taxon>
        <taxon>Ecdysozoa</taxon>
        <taxon>Arthropoda</taxon>
        <taxon>Crustacea</taxon>
        <taxon>Multicrustacea</taxon>
        <taxon>Malacostraca</taxon>
        <taxon>Eumalacostraca</taxon>
        <taxon>Eucarida</taxon>
        <taxon>Decapoda</taxon>
        <taxon>Pleocyemata</taxon>
        <taxon>Brachyura</taxon>
        <taxon>Eubrachyura</taxon>
        <taxon>Majoidea</taxon>
        <taxon>Majidae</taxon>
        <taxon>Chionoecetes</taxon>
    </lineage>
</organism>
<gene>
    <name evidence="1" type="ORF">GWK47_052223</name>
</gene>
<reference evidence="1" key="1">
    <citation type="submission" date="2020-07" db="EMBL/GenBank/DDBJ databases">
        <title>The High-quality genome of the commercially important snow crab, Chionoecetes opilio.</title>
        <authorList>
            <person name="Jeong J.-H."/>
            <person name="Ryu S."/>
        </authorList>
    </citation>
    <scope>NUCLEOTIDE SEQUENCE</scope>
    <source>
        <strain evidence="1">MADBK_172401_WGS</strain>
        <tissue evidence="1">Digestive gland</tissue>
    </source>
</reference>
<dbReference type="AlphaFoldDB" id="A0A8J4Y1U0"/>
<protein>
    <submittedName>
        <fullName evidence="1">Uncharacterized protein</fullName>
    </submittedName>
</protein>
<evidence type="ECO:0000313" key="1">
    <source>
        <dbReference type="EMBL" id="KAG0718557.1"/>
    </source>
</evidence>
<keyword evidence="2" id="KW-1185">Reference proteome</keyword>
<dbReference type="EMBL" id="JACEEZ010015861">
    <property type="protein sequence ID" value="KAG0718557.1"/>
    <property type="molecule type" value="Genomic_DNA"/>
</dbReference>
<sequence>MKKFQEKQTNVVLAQAIFDVHHEFGRGKKGGGHHHGQRRQLCGCLQVLRCGEYACGGKRRQDPDGGFGQPANLHAQLEEVAPAVVKLPSTQMWLKDADFLMATAPSTPTTTISLVRHFSPDQAADIRTVSSGRF</sequence>
<name>A0A8J4Y1U0_CHIOP</name>
<comment type="caution">
    <text evidence="1">The sequence shown here is derived from an EMBL/GenBank/DDBJ whole genome shotgun (WGS) entry which is preliminary data.</text>
</comment>
<dbReference type="OrthoDB" id="6382074at2759"/>
<accession>A0A8J4Y1U0</accession>
<proteinExistence type="predicted"/>
<evidence type="ECO:0000313" key="2">
    <source>
        <dbReference type="Proteomes" id="UP000770661"/>
    </source>
</evidence>